<sequence length="218" mass="24790">MVPVQNRYLRLLMYLGVWLGLNILWELRATILYSGVNFPFMFMGVMVLSFAPLIGITVLLLMTLFKRRELNLTALIWLILATIASNPPIYLLSTSVFSVITVLICNVYLAVIICNHDRPLKHTSLITWTFAVVFVLCLMSPNLSARFAINGYSTFNSALKTHIRLTTKHKNELQQHGSTTIKPHHPNIKISGVGDIDIQITRLGPFYFSTIGNYVYEW</sequence>
<feature type="transmembrane region" description="Helical" evidence="1">
    <location>
        <begin position="12"/>
        <end position="34"/>
    </location>
</feature>
<feature type="transmembrane region" description="Helical" evidence="1">
    <location>
        <begin position="125"/>
        <end position="143"/>
    </location>
</feature>
<dbReference type="Proteomes" id="UP000051749">
    <property type="component" value="Unassembled WGS sequence"/>
</dbReference>
<dbReference type="EMBL" id="JQBY01000026">
    <property type="protein sequence ID" value="KRN81513.1"/>
    <property type="molecule type" value="Genomic_DNA"/>
</dbReference>
<keyword evidence="1" id="KW-0812">Transmembrane</keyword>
<evidence type="ECO:0000256" key="1">
    <source>
        <dbReference type="SAM" id="Phobius"/>
    </source>
</evidence>
<dbReference type="STRING" id="319653.SAMN04487973_12218"/>
<comment type="caution">
    <text evidence="2">The sequence shown here is derived from an EMBL/GenBank/DDBJ whole genome shotgun (WGS) entry which is preliminary data.</text>
</comment>
<dbReference type="AlphaFoldDB" id="A0A0R2JWL4"/>
<feature type="transmembrane region" description="Helical" evidence="1">
    <location>
        <begin position="40"/>
        <end position="65"/>
    </location>
</feature>
<keyword evidence="1" id="KW-1133">Transmembrane helix</keyword>
<keyword evidence="1" id="KW-0472">Membrane</keyword>
<protein>
    <submittedName>
        <fullName evidence="2">Uncharacterized protein</fullName>
    </submittedName>
</protein>
<dbReference type="PATRIC" id="fig|319653.3.peg.1166"/>
<organism evidence="2 3">
    <name type="scientific">Pediococcus ethanolidurans</name>
    <dbReference type="NCBI Taxonomy" id="319653"/>
    <lineage>
        <taxon>Bacteria</taxon>
        <taxon>Bacillati</taxon>
        <taxon>Bacillota</taxon>
        <taxon>Bacilli</taxon>
        <taxon>Lactobacillales</taxon>
        <taxon>Lactobacillaceae</taxon>
        <taxon>Pediococcus</taxon>
    </lineage>
</organism>
<proteinExistence type="predicted"/>
<feature type="transmembrane region" description="Helical" evidence="1">
    <location>
        <begin position="96"/>
        <end position="113"/>
    </location>
</feature>
<evidence type="ECO:0000313" key="3">
    <source>
        <dbReference type="Proteomes" id="UP000051749"/>
    </source>
</evidence>
<gene>
    <name evidence="2" type="ORF">IV87_GL001151</name>
</gene>
<evidence type="ECO:0000313" key="2">
    <source>
        <dbReference type="EMBL" id="KRN81513.1"/>
    </source>
</evidence>
<accession>A0A0R2JWL4</accession>
<name>A0A0R2JWL4_9LACO</name>
<reference evidence="2 3" key="1">
    <citation type="journal article" date="2015" name="Genome Announc.">
        <title>Expanding the biotechnology potential of lactobacilli through comparative genomics of 213 strains and associated genera.</title>
        <authorList>
            <person name="Sun Z."/>
            <person name="Harris H.M."/>
            <person name="McCann A."/>
            <person name="Guo C."/>
            <person name="Argimon S."/>
            <person name="Zhang W."/>
            <person name="Yang X."/>
            <person name="Jeffery I.B."/>
            <person name="Cooney J.C."/>
            <person name="Kagawa T.F."/>
            <person name="Liu W."/>
            <person name="Song Y."/>
            <person name="Salvetti E."/>
            <person name="Wrobel A."/>
            <person name="Rasinkangas P."/>
            <person name="Parkhill J."/>
            <person name="Rea M.C."/>
            <person name="O'Sullivan O."/>
            <person name="Ritari J."/>
            <person name="Douillard F.P."/>
            <person name="Paul Ross R."/>
            <person name="Yang R."/>
            <person name="Briner A.E."/>
            <person name="Felis G.E."/>
            <person name="de Vos W.M."/>
            <person name="Barrangou R."/>
            <person name="Klaenhammer T.R."/>
            <person name="Caufield P.W."/>
            <person name="Cui Y."/>
            <person name="Zhang H."/>
            <person name="O'Toole P.W."/>
        </authorList>
    </citation>
    <scope>NUCLEOTIDE SEQUENCE [LARGE SCALE GENOMIC DNA]</scope>
    <source>
        <strain evidence="2 3">DSM 22301</strain>
    </source>
</reference>